<dbReference type="Pfam" id="PF02237">
    <property type="entry name" value="BPL_C"/>
    <property type="match status" value="1"/>
</dbReference>
<dbReference type="InterPro" id="IPR030855">
    <property type="entry name" value="Bifunct_BirA"/>
</dbReference>
<feature type="binding site" evidence="6">
    <location>
        <position position="186"/>
    </location>
    <ligand>
        <name>biotin</name>
        <dbReference type="ChEBI" id="CHEBI:57586"/>
    </ligand>
</feature>
<dbReference type="Gene3D" id="1.10.10.10">
    <property type="entry name" value="Winged helix-like DNA-binding domain superfamily/Winged helix DNA-binding domain"/>
    <property type="match status" value="1"/>
</dbReference>
<evidence type="ECO:0000256" key="4">
    <source>
        <dbReference type="ARBA" id="ARBA00023267"/>
    </source>
</evidence>
<dbReference type="InterPro" id="IPR045864">
    <property type="entry name" value="aa-tRNA-synth_II/BPL/LPL"/>
</dbReference>
<keyword evidence="3 6" id="KW-0067">ATP-binding</keyword>
<dbReference type="PROSITE" id="PS51733">
    <property type="entry name" value="BPL_LPL_CATALYTIC"/>
    <property type="match status" value="1"/>
</dbReference>
<dbReference type="GO" id="GO:0004077">
    <property type="term" value="F:biotin--[biotin carboxyl-carrier protein] ligase activity"/>
    <property type="evidence" value="ECO:0007669"/>
    <property type="project" value="UniProtKB-UniRule"/>
</dbReference>
<dbReference type="GO" id="GO:0005737">
    <property type="term" value="C:cytoplasm"/>
    <property type="evidence" value="ECO:0007669"/>
    <property type="project" value="TreeGrafter"/>
</dbReference>
<dbReference type="GO" id="GO:0006355">
    <property type="term" value="P:regulation of DNA-templated transcription"/>
    <property type="evidence" value="ECO:0007669"/>
    <property type="project" value="UniProtKB-UniRule"/>
</dbReference>
<dbReference type="InterPro" id="IPR036388">
    <property type="entry name" value="WH-like_DNA-bd_sf"/>
</dbReference>
<dbReference type="RefSeq" id="WP_124706102.1">
    <property type="nucleotide sequence ID" value="NZ_BGOW01000038.1"/>
</dbReference>
<keyword evidence="9" id="KW-1185">Reference proteome</keyword>
<dbReference type="InterPro" id="IPR036390">
    <property type="entry name" value="WH_DNA-bd_sf"/>
</dbReference>
<dbReference type="GO" id="GO:0005524">
    <property type="term" value="F:ATP binding"/>
    <property type="evidence" value="ECO:0007669"/>
    <property type="project" value="UniProtKB-UniRule"/>
</dbReference>
<evidence type="ECO:0000256" key="6">
    <source>
        <dbReference type="HAMAP-Rule" id="MF_00978"/>
    </source>
</evidence>
<keyword evidence="1 6" id="KW-0436">Ligase</keyword>
<evidence type="ECO:0000256" key="5">
    <source>
        <dbReference type="ARBA" id="ARBA00047846"/>
    </source>
</evidence>
<dbReference type="Gene3D" id="2.30.30.100">
    <property type="match status" value="1"/>
</dbReference>
<dbReference type="InterPro" id="IPR013196">
    <property type="entry name" value="HTH_11"/>
</dbReference>
<dbReference type="SUPFAM" id="SSF55681">
    <property type="entry name" value="Class II aaRS and biotin synthetases"/>
    <property type="match status" value="1"/>
</dbReference>
<dbReference type="SUPFAM" id="SSF50037">
    <property type="entry name" value="C-terminal domain of transcriptional repressors"/>
    <property type="match status" value="1"/>
</dbReference>
<dbReference type="InterPro" id="IPR004143">
    <property type="entry name" value="BPL_LPL_catalytic"/>
</dbReference>
<dbReference type="NCBIfam" id="TIGR00121">
    <property type="entry name" value="birA_ligase"/>
    <property type="match status" value="1"/>
</dbReference>
<dbReference type="Pfam" id="PF08279">
    <property type="entry name" value="HTH_11"/>
    <property type="match status" value="1"/>
</dbReference>
<dbReference type="InterPro" id="IPR004408">
    <property type="entry name" value="Biotin_CoA_COase_ligase"/>
</dbReference>
<evidence type="ECO:0000259" key="7">
    <source>
        <dbReference type="PROSITE" id="PS51733"/>
    </source>
</evidence>
<dbReference type="GO" id="GO:0003677">
    <property type="term" value="F:DNA binding"/>
    <property type="evidence" value="ECO:0007669"/>
    <property type="project" value="UniProtKB-UniRule"/>
</dbReference>
<keyword evidence="6" id="KW-0678">Repressor</keyword>
<organism evidence="8 9">
    <name type="scientific">Sulfuriferula multivorans</name>
    <dbReference type="NCBI Taxonomy" id="1559896"/>
    <lineage>
        <taxon>Bacteria</taxon>
        <taxon>Pseudomonadati</taxon>
        <taxon>Pseudomonadota</taxon>
        <taxon>Betaproteobacteria</taxon>
        <taxon>Nitrosomonadales</taxon>
        <taxon>Sulfuricellaceae</taxon>
        <taxon>Sulfuriferula</taxon>
    </lineage>
</organism>
<dbReference type="InterPro" id="IPR008988">
    <property type="entry name" value="Transcriptional_repressor_C"/>
</dbReference>
<dbReference type="EC" id="6.3.4.15" evidence="6"/>
<feature type="DNA-binding region" description="H-T-H motif" evidence="6">
    <location>
        <begin position="20"/>
        <end position="39"/>
    </location>
</feature>
<gene>
    <name evidence="6" type="primary">birA</name>
    <name evidence="8" type="ORF">SFMTTN_3182</name>
</gene>
<dbReference type="PANTHER" id="PTHR12835">
    <property type="entry name" value="BIOTIN PROTEIN LIGASE"/>
    <property type="match status" value="1"/>
</dbReference>
<evidence type="ECO:0000256" key="2">
    <source>
        <dbReference type="ARBA" id="ARBA00022741"/>
    </source>
</evidence>
<dbReference type="EMBL" id="BGOW01000038">
    <property type="protein sequence ID" value="GBL47347.1"/>
    <property type="molecule type" value="Genomic_DNA"/>
</dbReference>
<dbReference type="PANTHER" id="PTHR12835:SF5">
    <property type="entry name" value="BIOTIN--PROTEIN LIGASE"/>
    <property type="match status" value="1"/>
</dbReference>
<proteinExistence type="inferred from homology"/>
<comment type="function">
    <text evidence="6">Acts both as a biotin--[acetyl-CoA-carboxylase] ligase and a repressor.</text>
</comment>
<dbReference type="Proteomes" id="UP000286806">
    <property type="component" value="Unassembled WGS sequence"/>
</dbReference>
<evidence type="ECO:0000256" key="1">
    <source>
        <dbReference type="ARBA" id="ARBA00022598"/>
    </source>
</evidence>
<keyword evidence="2 6" id="KW-0547">Nucleotide-binding</keyword>
<protein>
    <recommendedName>
        <fullName evidence="6">Bifunctional ligase/repressor BirA</fullName>
    </recommendedName>
    <alternativeName>
        <fullName evidence="6">Biotin--[acetyl-CoA-carboxylase] ligase</fullName>
        <ecNumber evidence="6">6.3.4.15</ecNumber>
    </alternativeName>
    <alternativeName>
        <fullName evidence="6">Biotin--protein ligase</fullName>
    </alternativeName>
    <alternativeName>
        <fullName evidence="6">Biotin-[acetyl-CoA carboxylase] synthetase</fullName>
    </alternativeName>
</protein>
<sequence>MNPLLFPLLRVLSDGEFHSGEVLAQRFNVSRASIWNALQAAQDQGMLLNKVRGRGYRLPAAPDWLDADAVGQALGTRADQFHVRVTEHLDSTNTELMRAAVDGAPHRSCLATEIQLAGRGRRGRVWQSVLGGSLACSVLWRFDTGIAALSGLSLAVGVALLRALRQFGADEVQLKWPNDLLWQYRKLGGILIEVQGDVMGPSFAVIGMGINLQLPVSVRAEIDQSVTDLNEVCGIRVERNRLLAALLIHLDDVMQDFEQSGLSRLRAEWLAAHAYQDKPVRVLLANGNDQLGMAIGVSADGALLLQSADGKQLALNGGEVHLTRRLS</sequence>
<accession>A0A401JH72</accession>
<dbReference type="OrthoDB" id="9807064at2"/>
<comment type="caution">
    <text evidence="8">The sequence shown here is derived from an EMBL/GenBank/DDBJ whole genome shotgun (WGS) entry which is preliminary data.</text>
</comment>
<dbReference type="Pfam" id="PF03099">
    <property type="entry name" value="BPL_LplA_LipB"/>
    <property type="match status" value="1"/>
</dbReference>
<dbReference type="CDD" id="cd16442">
    <property type="entry name" value="BPL"/>
    <property type="match status" value="1"/>
</dbReference>
<evidence type="ECO:0000313" key="9">
    <source>
        <dbReference type="Proteomes" id="UP000286806"/>
    </source>
</evidence>
<feature type="binding site" evidence="6">
    <location>
        <position position="115"/>
    </location>
    <ligand>
        <name>biotin</name>
        <dbReference type="ChEBI" id="CHEBI:57586"/>
    </ligand>
</feature>
<reference evidence="8 9" key="1">
    <citation type="journal article" date="2019" name="Front. Microbiol.">
        <title>Genomes of Neutrophilic Sulfur-Oxidizing Chemolithoautotrophs Representing 9 Proteobacterial Species From 8 Genera.</title>
        <authorList>
            <person name="Watanabe T."/>
            <person name="Kojima H."/>
            <person name="Umezawa K."/>
            <person name="Hori C."/>
            <person name="Takasuka T.E."/>
            <person name="Kato Y."/>
            <person name="Fukui M."/>
        </authorList>
    </citation>
    <scope>NUCLEOTIDE SEQUENCE [LARGE SCALE GENOMIC DNA]</scope>
    <source>
        <strain evidence="8 9">TTN</strain>
    </source>
</reference>
<dbReference type="SUPFAM" id="SSF46785">
    <property type="entry name" value="Winged helix' DNA-binding domain"/>
    <property type="match status" value="1"/>
</dbReference>
<comment type="similarity">
    <text evidence="6">Belongs to the biotin--protein ligase family.</text>
</comment>
<evidence type="ECO:0000313" key="8">
    <source>
        <dbReference type="EMBL" id="GBL47347.1"/>
    </source>
</evidence>
<name>A0A401JH72_9PROT</name>
<keyword evidence="6" id="KW-0238">DNA-binding</keyword>
<dbReference type="AlphaFoldDB" id="A0A401JH72"/>
<keyword evidence="6" id="KW-0805">Transcription regulation</keyword>
<comment type="catalytic activity">
    <reaction evidence="5 6">
        <text>biotin + L-lysyl-[protein] + ATP = N(6)-biotinyl-L-lysyl-[protein] + AMP + diphosphate + H(+)</text>
        <dbReference type="Rhea" id="RHEA:11756"/>
        <dbReference type="Rhea" id="RHEA-COMP:9752"/>
        <dbReference type="Rhea" id="RHEA-COMP:10505"/>
        <dbReference type="ChEBI" id="CHEBI:15378"/>
        <dbReference type="ChEBI" id="CHEBI:29969"/>
        <dbReference type="ChEBI" id="CHEBI:30616"/>
        <dbReference type="ChEBI" id="CHEBI:33019"/>
        <dbReference type="ChEBI" id="CHEBI:57586"/>
        <dbReference type="ChEBI" id="CHEBI:83144"/>
        <dbReference type="ChEBI" id="CHEBI:456215"/>
        <dbReference type="EC" id="6.3.4.15"/>
    </reaction>
</comment>
<evidence type="ECO:0000256" key="3">
    <source>
        <dbReference type="ARBA" id="ARBA00022840"/>
    </source>
</evidence>
<feature type="binding site" evidence="6">
    <location>
        <begin position="91"/>
        <end position="93"/>
    </location>
    <ligand>
        <name>biotin</name>
        <dbReference type="ChEBI" id="CHEBI:57586"/>
    </ligand>
</feature>
<keyword evidence="6" id="KW-0804">Transcription</keyword>
<feature type="binding site" evidence="6">
    <location>
        <begin position="119"/>
        <end position="121"/>
    </location>
    <ligand>
        <name>biotin</name>
        <dbReference type="ChEBI" id="CHEBI:57586"/>
    </ligand>
</feature>
<feature type="domain" description="BPL/LPL catalytic" evidence="7">
    <location>
        <begin position="68"/>
        <end position="258"/>
    </location>
</feature>
<dbReference type="Gene3D" id="3.30.930.10">
    <property type="entry name" value="Bira Bifunctional Protein, Domain 2"/>
    <property type="match status" value="1"/>
</dbReference>
<dbReference type="HAMAP" id="MF_00978">
    <property type="entry name" value="Bifunct_BirA"/>
    <property type="match status" value="1"/>
</dbReference>
<keyword evidence="4 6" id="KW-0092">Biotin</keyword>
<dbReference type="InterPro" id="IPR003142">
    <property type="entry name" value="BPL_C"/>
</dbReference>